<accession>A0A835NRU4</accession>
<dbReference type="PANTHER" id="PTHR12936:SF0">
    <property type="entry name" value="ANAPHASE-PROMOTING COMPLEX SUBUNIT 10"/>
    <property type="match status" value="1"/>
</dbReference>
<keyword evidence="4" id="KW-0498">Mitosis</keyword>
<reference evidence="11" key="1">
    <citation type="submission" date="2020-10" db="EMBL/GenBank/DDBJ databases">
        <title>Feather gene expression reveals the developmental basis of iridescence in African starlings.</title>
        <authorList>
            <person name="Rubenstein D.R."/>
        </authorList>
    </citation>
    <scope>NUCLEOTIDE SEQUENCE</scope>
    <source>
        <strain evidence="11">SS15</strain>
        <tissue evidence="11">Liver</tissue>
    </source>
</reference>
<gene>
    <name evidence="12" type="ORF">IHE44_0013304</name>
    <name evidence="11" type="ORF">IHE44_013059</name>
</gene>
<keyword evidence="13" id="KW-1185">Reference proteome</keyword>
<organism evidence="11">
    <name type="scientific">Lamprotornis superbus</name>
    <dbReference type="NCBI Taxonomy" id="245042"/>
    <lineage>
        <taxon>Eukaryota</taxon>
        <taxon>Metazoa</taxon>
        <taxon>Chordata</taxon>
        <taxon>Craniata</taxon>
        <taxon>Vertebrata</taxon>
        <taxon>Euteleostomi</taxon>
        <taxon>Archelosauria</taxon>
        <taxon>Archosauria</taxon>
        <taxon>Dinosauria</taxon>
        <taxon>Saurischia</taxon>
        <taxon>Theropoda</taxon>
        <taxon>Coelurosauria</taxon>
        <taxon>Aves</taxon>
        <taxon>Neognathae</taxon>
        <taxon>Neoaves</taxon>
        <taxon>Telluraves</taxon>
        <taxon>Australaves</taxon>
        <taxon>Passeriformes</taxon>
        <taxon>Sturnidae</taxon>
        <taxon>Lamprotornis</taxon>
    </lineage>
</organism>
<dbReference type="CDD" id="cd08366">
    <property type="entry name" value="APC10"/>
    <property type="match status" value="1"/>
</dbReference>
<evidence type="ECO:0000256" key="8">
    <source>
        <dbReference type="ARBA" id="ARBA00063902"/>
    </source>
</evidence>
<evidence type="ECO:0000256" key="1">
    <source>
        <dbReference type="ARBA" id="ARBA00006762"/>
    </source>
</evidence>
<evidence type="ECO:0000256" key="7">
    <source>
        <dbReference type="ARBA" id="ARBA00045696"/>
    </source>
</evidence>
<comment type="similarity">
    <text evidence="1">Belongs to the APC10 family.</text>
</comment>
<reference evidence="12 13" key="2">
    <citation type="journal article" date="2021" name="J. Hered.">
        <title>Feather Gene Expression Elucidates the Developmental Basis of Plumage Iridescence in African Starlings.</title>
        <authorList>
            <person name="Rubenstein D.R."/>
            <person name="Corvelo A."/>
            <person name="MacManes M.D."/>
            <person name="Maia R."/>
            <person name="Narzisi G."/>
            <person name="Rousaki A."/>
            <person name="Vandenabeele P."/>
            <person name="Shawkey M.D."/>
            <person name="Solomon J."/>
        </authorList>
    </citation>
    <scope>NUCLEOTIDE SEQUENCE [LARGE SCALE GENOMIC DNA]</scope>
    <source>
        <strain evidence="12">SS15</strain>
    </source>
</reference>
<dbReference type="EMBL" id="JADDUC010000070">
    <property type="protein sequence ID" value="KAG0120066.1"/>
    <property type="molecule type" value="Genomic_DNA"/>
</dbReference>
<dbReference type="OrthoDB" id="24948at2759"/>
<name>A0A835NRU4_9PASS</name>
<evidence type="ECO:0000313" key="13">
    <source>
        <dbReference type="Proteomes" id="UP000618051"/>
    </source>
</evidence>
<comment type="function">
    <text evidence="7">Component of the anaphase promoting complex/cyclosome (APC/C), a cell cycle-regulated E3 ubiquitin ligase that controls progression through mitosis and the G1 phase of the cell cycle. The APC/C complex acts by mediating ubiquitination and subsequent degradation of target proteins: it mainly mediates the formation of 'Lys-11'-linked polyubiquitin chains and, to a lower extent, the formation of 'Lys-48'- and 'Lys-63'-linked polyubiquitin chains. The APC/C complex catalyzes assembly of branched 'Lys-11'-/'Lys-48'-linked branched ubiquitin chains on target proteins.</text>
</comment>
<sequence length="1847" mass="208987">MTTPNKTPPGADPKQLERTGTVREIGSQAVWSLSSCKPGFGVDQLRDDNLETYWQSDGSQPHLVNIQFRRKTTVKTLCIYADYKSDESYTPSKISVRVGNNFHNLQEIRQLELVEPSGWIHVPLTDTHKKPIRTFMIQIAVLANHQNGRDTHMRQIKVYTPVEESSIGKFPRCTTIDFMMSLSVLVFSERGKNNPGTLKRIKERLIIVKAHQTMIHHPAEEKGGVNQNNVVKVVYYFRLFWKFEKYGLSEGDLCWNSRVLGSVPKLAGRECKLTGLCLNASLLLCSSPSLCQQLRELGVFPTLNIFLAHCQSSHANCTSHPEEVFRSTSAPSFWTLGWLCLHPSPDISLLETTAHILLSGPCLTSARIPVRFVETEMLWAHGHNSHQLLKQLQLLLGHGLCDVLFSGRVGQYKIKNERNKTLKIFVFSSSGSKTNSWAASLLCADMLIFTHTIKFMLEATEYQTLIHERSEYRPVESSLYIKAVLKQPMPSKKALILLKMEEIKFVKEKPLTLHLKIILLCKQMEDKKWLHLQKFEEYKNSVPFFLMIASLGMTGRKELLGGRSCSSREAGHFLLSSMHLLRCRWLKQPRASQELLITPQPSRFPDSPGLALMGPHPRSLFIGSTCSRCWGFVAFCFALTLFGAGRVDNRISCLVIKNSTRGQSEGRSWEPTDVLPGHGSFSPAPFPLCTLLDLQGLLWVEVKHIWKGLIQMALVSEEGGSKSDPPWGKGAEVIGGQNAEYYYSEKCRQQGRFKINYKSNLKKIQCLHHQTCWSNAGELHCIQIFINLNPVQAPCFQKLCIRNLAVQQDTEKMCLGFAIEILDSALLGKRKAHSCRKELPINVIYNRFQNLDLDCELNSGGETQKGMVEKFRQRMLCGRENWVSNIWKLNLKEETTKIAMSKRESRLQWIGKEQKKPRGDLCVLIPVIALWLQKFFAYMSIENMLYLGVRSALDWSPNGSMQCCLGHGLCSFASSLLYLLTTNFEEEREKGLQVAEIGCYLVSSAFLSVQINFPSCFLRHPRAVDILEIFWLNCKHSKFCREGRGGWVVCSERNGKCRAVLPGKVAKGTRADLAVPGLQDVGTGSTRWHFFGDLRIFGLKLLVSFVESLSALSISGKKFTEDNVLIIPLQIIERKLLLSRQLSKQSEDRISFAAFYSLQKVNSDCSSQNTFVNEILISWVGVLAPLKGQAELLWTSTDLDLLYDFPLSGVLLALEDKKINKKKELKKTPETTPKQANKEATVDCFLVLSTSSNEEHFQENMFKRTLLQLLYLLIEKLNFSLSVPELCEAGTPELQDFAEAAVEINIKKRFHSLQNRICDSGCVCMCAHIGYWDVCGDVQEYLHTYKGFFFTLVDITLKLINCTWTKTVEWASFSKCKMALTSLILCCSTISGRNHKISFFLGRSTHLFQVTLNGRFLFPLLKHKYSTVLSRKHNLRLLEHLLEKSSSGVSLAKNDLAFMKLYNNSKCMEHGGKVVLGAGALLDPFADVCITKHSLDPFPCMKTANRECSNGRSGLSGMSAEDHPTGRDSLILSYLQLLCKDHALRNFGLITFIYTHFTTVQGQRISLLGAPSLSRERQNRYCLTVLIFGASSCCSLSHHSSNIELIKKIKLSEGYLEAFDKCISQIVLHELELKFYGGEKDDELFLLKPLTHSLHTFITTKKEKIHEKVWVAPRDGIRDIAQVSVDIEAQYRTCEITERVGGWNPKKKKSFFLRKCCENWNNRRQWKSVPEEGDSNKDQMIIAFSKAGSGRCELHTFLHHRGLLSCKQHLSSGNTGGDSTSVPSWIYFQGSFTFHQQLSEWFTSGGHHGKHSSSTDCLSLTGFLLHWFEVYCAAELAFQESKKASFQ</sequence>
<dbReference type="GO" id="GO:0051301">
    <property type="term" value="P:cell division"/>
    <property type="evidence" value="ECO:0007669"/>
    <property type="project" value="UniProtKB-KW"/>
</dbReference>
<dbReference type="SMART" id="SM01337">
    <property type="entry name" value="APC10"/>
    <property type="match status" value="1"/>
</dbReference>
<evidence type="ECO:0000256" key="4">
    <source>
        <dbReference type="ARBA" id="ARBA00022776"/>
    </source>
</evidence>
<dbReference type="PROSITE" id="PS51284">
    <property type="entry name" value="DOC"/>
    <property type="match status" value="1"/>
</dbReference>
<keyword evidence="5" id="KW-0833">Ubl conjugation pathway</keyword>
<dbReference type="GO" id="GO:0070979">
    <property type="term" value="P:protein K11-linked ubiquitination"/>
    <property type="evidence" value="ECO:0007669"/>
    <property type="project" value="TreeGrafter"/>
</dbReference>
<dbReference type="GO" id="GO:0005680">
    <property type="term" value="C:anaphase-promoting complex"/>
    <property type="evidence" value="ECO:0007669"/>
    <property type="project" value="InterPro"/>
</dbReference>
<dbReference type="InterPro" id="IPR016901">
    <property type="entry name" value="APC10/Doc1"/>
</dbReference>
<evidence type="ECO:0000313" key="11">
    <source>
        <dbReference type="EMBL" id="KAG0120066.1"/>
    </source>
</evidence>
<evidence type="ECO:0000256" key="5">
    <source>
        <dbReference type="ARBA" id="ARBA00022786"/>
    </source>
</evidence>
<reference evidence="12" key="3">
    <citation type="submission" date="2022-01" db="EMBL/GenBank/DDBJ databases">
        <authorList>
            <person name="Rubenstein D.R."/>
        </authorList>
    </citation>
    <scope>NUCLEOTIDE SEQUENCE</scope>
    <source>
        <strain evidence="12">SS15</strain>
        <tissue evidence="12">Liver</tissue>
    </source>
</reference>
<dbReference type="GO" id="GO:0031145">
    <property type="term" value="P:anaphase-promoting complex-dependent catabolic process"/>
    <property type="evidence" value="ECO:0007669"/>
    <property type="project" value="InterPro"/>
</dbReference>
<proteinExistence type="inferred from homology"/>
<dbReference type="Pfam" id="PF03256">
    <property type="entry name" value="ANAPC10"/>
    <property type="match status" value="1"/>
</dbReference>
<dbReference type="FunFam" id="2.60.120.260:FF:000019">
    <property type="entry name" value="Anaphase-promoting complex subunit 10"/>
    <property type="match status" value="1"/>
</dbReference>
<dbReference type="Proteomes" id="UP000618051">
    <property type="component" value="Unassembled WGS sequence"/>
</dbReference>
<evidence type="ECO:0000313" key="12">
    <source>
        <dbReference type="EMBL" id="KAI1238569.1"/>
    </source>
</evidence>
<dbReference type="InterPro" id="IPR004939">
    <property type="entry name" value="APC_su10/DOC_dom"/>
</dbReference>
<evidence type="ECO:0000259" key="10">
    <source>
        <dbReference type="PROSITE" id="PS51284"/>
    </source>
</evidence>
<comment type="caution">
    <text evidence="11">The sequence shown here is derived from an EMBL/GenBank/DDBJ whole genome shotgun (WGS) entry which is preliminary data.</text>
</comment>
<feature type="domain" description="DOC" evidence="10">
    <location>
        <begin position="1"/>
        <end position="185"/>
    </location>
</feature>
<evidence type="ECO:0000256" key="6">
    <source>
        <dbReference type="ARBA" id="ARBA00023306"/>
    </source>
</evidence>
<comment type="subunit">
    <text evidence="8">The mammalian APC/C is composed at least of 14 distinct subunits ANAPC1, ANAPC2, CDC27/APC3, ANAPC4, ANAPC5, CDC16/APC6, ANAPC7, CDC23/APC8, ANAPC10, ANAPC11, CDC26/APC12, ANAPC13, ANAPC15 and ANAPC16 that assemble into a complex of at least 19 chains with a combined molecular mass of around 1.2 MDa; APC/C interacts with FZR1 and FBXO5. The C-terminus of APC10 binds to CDC27/APC3. Interacts with PIWIL1; interaction only takes place when PIWIL1 binds piRNA. Interacts with FBXO43; the interaction is direct.</text>
</comment>
<dbReference type="Gene3D" id="2.60.120.260">
    <property type="entry name" value="Galactose-binding domain-like"/>
    <property type="match status" value="1"/>
</dbReference>
<evidence type="ECO:0000256" key="2">
    <source>
        <dbReference type="ARBA" id="ARBA00013927"/>
    </source>
</evidence>
<dbReference type="SUPFAM" id="SSF49785">
    <property type="entry name" value="Galactose-binding domain-like"/>
    <property type="match status" value="1"/>
</dbReference>
<keyword evidence="3" id="KW-0132">Cell division</keyword>
<evidence type="ECO:0000256" key="9">
    <source>
        <dbReference type="ARBA" id="ARBA00078348"/>
    </source>
</evidence>
<keyword evidence="6" id="KW-0131">Cell cycle</keyword>
<dbReference type="PANTHER" id="PTHR12936">
    <property type="entry name" value="ANAPHASE-PROMOTING COMPLEX 10"/>
    <property type="match status" value="1"/>
</dbReference>
<dbReference type="InterPro" id="IPR008979">
    <property type="entry name" value="Galactose-bd-like_sf"/>
</dbReference>
<dbReference type="EMBL" id="JADDUC020000006">
    <property type="protein sequence ID" value="KAI1238569.1"/>
    <property type="molecule type" value="Genomic_DNA"/>
</dbReference>
<protein>
    <recommendedName>
        <fullName evidence="2">Anaphase-promoting complex subunit 10</fullName>
    </recommendedName>
    <alternativeName>
        <fullName evidence="9">Cyclosome subunit 10</fullName>
    </alternativeName>
</protein>
<evidence type="ECO:0000256" key="3">
    <source>
        <dbReference type="ARBA" id="ARBA00022618"/>
    </source>
</evidence>